<evidence type="ECO:0000313" key="3">
    <source>
        <dbReference type="Proteomes" id="UP000298390"/>
    </source>
</evidence>
<comment type="caution">
    <text evidence="2">The sequence shown here is derived from an EMBL/GenBank/DDBJ whole genome shotgun (WGS) entry which is preliminary data.</text>
</comment>
<dbReference type="Proteomes" id="UP000298390">
    <property type="component" value="Unassembled WGS sequence"/>
</dbReference>
<dbReference type="Gene3D" id="2.60.120.200">
    <property type="match status" value="1"/>
</dbReference>
<dbReference type="STRING" id="34475.A0A4Y9XV23"/>
<gene>
    <name evidence="2" type="ORF">EVJ58_g9538</name>
</gene>
<protein>
    <submittedName>
        <fullName evidence="2">Uncharacterized protein</fullName>
    </submittedName>
</protein>
<feature type="transmembrane region" description="Helical" evidence="1">
    <location>
        <begin position="144"/>
        <end position="167"/>
    </location>
</feature>
<accession>A0A4Y9XV23</accession>
<keyword evidence="1" id="KW-0812">Transmembrane</keyword>
<feature type="non-terminal residue" evidence="2">
    <location>
        <position position="404"/>
    </location>
</feature>
<organism evidence="2 3">
    <name type="scientific">Rhodofomes roseus</name>
    <dbReference type="NCBI Taxonomy" id="34475"/>
    <lineage>
        <taxon>Eukaryota</taxon>
        <taxon>Fungi</taxon>
        <taxon>Dikarya</taxon>
        <taxon>Basidiomycota</taxon>
        <taxon>Agaricomycotina</taxon>
        <taxon>Agaricomycetes</taxon>
        <taxon>Polyporales</taxon>
        <taxon>Rhodofomes</taxon>
    </lineage>
</organism>
<dbReference type="AlphaFoldDB" id="A0A4Y9XV23"/>
<keyword evidence="1" id="KW-1133">Transmembrane helix</keyword>
<reference evidence="2 3" key="1">
    <citation type="submission" date="2019-01" db="EMBL/GenBank/DDBJ databases">
        <title>Genome sequencing of the rare red list fungi Fomitopsis rosea.</title>
        <authorList>
            <person name="Buettner E."/>
            <person name="Kellner H."/>
        </authorList>
    </citation>
    <scope>NUCLEOTIDE SEQUENCE [LARGE SCALE GENOMIC DNA]</scope>
    <source>
        <strain evidence="2 3">DSM 105464</strain>
    </source>
</reference>
<dbReference type="EMBL" id="SEKV01000846">
    <property type="protein sequence ID" value="TFY53273.1"/>
    <property type="molecule type" value="Genomic_DNA"/>
</dbReference>
<keyword evidence="1" id="KW-0472">Membrane</keyword>
<evidence type="ECO:0000313" key="2">
    <source>
        <dbReference type="EMBL" id="TFY53273.1"/>
    </source>
</evidence>
<proteinExistence type="predicted"/>
<evidence type="ECO:0000256" key="1">
    <source>
        <dbReference type="SAM" id="Phobius"/>
    </source>
</evidence>
<dbReference type="Pfam" id="PF26113">
    <property type="entry name" value="GH16_XgeA"/>
    <property type="match status" value="1"/>
</dbReference>
<name>A0A4Y9XV23_9APHY</name>
<sequence>MRSARGSEGEKRWFACSVFTCRAQACIVPVISHAVLITGGADTPSLSTVSLYSHAEASPIFIRVHFGWGSGDWAPRHALNLPTHISHLLRNLLLAQSTILSQSTSSIVSTSTTSTSSSASSSSLSTGTASAGSLSRSGLSTCTIVITAVSSAAAVLLLLVLAIFLLYCARNRQFRTDYDSESIVFTSRLTRQISTPFIVVVPFEVVPSAASVSMYALPGSAMAAAFSRPGMTAGSAPRDDNTSSTSSVPTWFCNPYEGPRDYRDWSPARSVQALGFGGNCWSSMPVNWPSGGEIDTFEGVNQVTMDRMALHTGDGRMHLANVLQMSTLIDSTDCSTATNQNEGCMVTTPTKSSYMFTVILSRISRRKAMCDFPDVASLSSQQVRVVTGRDGLLRVRAGGSAGFT</sequence>